<dbReference type="PANTHER" id="PTHR47506">
    <property type="entry name" value="TRANSCRIPTIONAL REGULATORY PROTEIN"/>
    <property type="match status" value="1"/>
</dbReference>
<dbReference type="AlphaFoldDB" id="A0A1V2H7S3"/>
<dbReference type="InterPro" id="IPR009057">
    <property type="entry name" value="Homeodomain-like_sf"/>
</dbReference>
<evidence type="ECO:0000313" key="6">
    <source>
        <dbReference type="EMBL" id="ONG56361.1"/>
    </source>
</evidence>
<dbReference type="Gene3D" id="1.10.10.60">
    <property type="entry name" value="Homeodomain-like"/>
    <property type="match status" value="1"/>
</dbReference>
<evidence type="ECO:0000256" key="3">
    <source>
        <dbReference type="ARBA" id="ARBA00023163"/>
    </source>
</evidence>
<evidence type="ECO:0000256" key="2">
    <source>
        <dbReference type="ARBA" id="ARBA00023125"/>
    </source>
</evidence>
<feature type="domain" description="HTH tetR-type" evidence="5">
    <location>
        <begin position="9"/>
        <end position="69"/>
    </location>
</feature>
<keyword evidence="3" id="KW-0804">Transcription</keyword>
<keyword evidence="7" id="KW-1185">Reference proteome</keyword>
<dbReference type="InterPro" id="IPR001647">
    <property type="entry name" value="HTH_TetR"/>
</dbReference>
<evidence type="ECO:0000256" key="4">
    <source>
        <dbReference type="PROSITE-ProRule" id="PRU00335"/>
    </source>
</evidence>
<accession>A0A1V2H7S3</accession>
<dbReference type="Proteomes" id="UP000188879">
    <property type="component" value="Unassembled WGS sequence"/>
</dbReference>
<protein>
    <submittedName>
        <fullName evidence="6">TetR family transcriptional regulator</fullName>
    </submittedName>
</protein>
<dbReference type="PANTHER" id="PTHR47506:SF1">
    <property type="entry name" value="HTH-TYPE TRANSCRIPTIONAL REGULATOR YJDC"/>
    <property type="match status" value="1"/>
</dbReference>
<name>A0A1V2H7S3_9PROT</name>
<sequence>MAERGRPRSFDRERALASAMLLFWRRGYSATSVAELCQAMGIGSPSLYAAFGSKEALYAEALKLYGERFGPRIWTGFDAAPTAREAIRSLLLDSAGTLAEDSCGCMVTLANIGEPGACQAQALLAEMRAAILEKVTGRLAAAQRSGELPGTVDVAALGRFYLGVQQGMSVQARDGAAQPALAAMAEVAMAAWPAA</sequence>
<dbReference type="Pfam" id="PF00440">
    <property type="entry name" value="TetR_N"/>
    <property type="match status" value="1"/>
</dbReference>
<organism evidence="6 7">
    <name type="scientific">Teichococcus deserti</name>
    <dbReference type="NCBI Taxonomy" id="1817963"/>
    <lineage>
        <taxon>Bacteria</taxon>
        <taxon>Pseudomonadati</taxon>
        <taxon>Pseudomonadota</taxon>
        <taxon>Alphaproteobacteria</taxon>
        <taxon>Acetobacterales</taxon>
        <taxon>Roseomonadaceae</taxon>
        <taxon>Roseomonas</taxon>
    </lineage>
</organism>
<keyword evidence="1" id="KW-0805">Transcription regulation</keyword>
<dbReference type="InterPro" id="IPR023772">
    <property type="entry name" value="DNA-bd_HTH_TetR-type_CS"/>
</dbReference>
<dbReference type="RefSeq" id="WP_076956467.1">
    <property type="nucleotide sequence ID" value="NZ_MLCO01000044.1"/>
</dbReference>
<feature type="DNA-binding region" description="H-T-H motif" evidence="4">
    <location>
        <begin position="32"/>
        <end position="51"/>
    </location>
</feature>
<proteinExistence type="predicted"/>
<dbReference type="PROSITE" id="PS50977">
    <property type="entry name" value="HTH_TETR_2"/>
    <property type="match status" value="1"/>
</dbReference>
<gene>
    <name evidence="6" type="ORF">BKE38_05970</name>
</gene>
<evidence type="ECO:0000259" key="5">
    <source>
        <dbReference type="PROSITE" id="PS50977"/>
    </source>
</evidence>
<dbReference type="InterPro" id="IPR036271">
    <property type="entry name" value="Tet_transcr_reg_TetR-rel_C_sf"/>
</dbReference>
<dbReference type="SUPFAM" id="SSF48498">
    <property type="entry name" value="Tetracyclin repressor-like, C-terminal domain"/>
    <property type="match status" value="1"/>
</dbReference>
<comment type="caution">
    <text evidence="6">The sequence shown here is derived from an EMBL/GenBank/DDBJ whole genome shotgun (WGS) entry which is preliminary data.</text>
</comment>
<keyword evidence="2 4" id="KW-0238">DNA-binding</keyword>
<evidence type="ECO:0000313" key="7">
    <source>
        <dbReference type="Proteomes" id="UP000188879"/>
    </source>
</evidence>
<reference evidence="6 7" key="1">
    <citation type="submission" date="2016-10" db="EMBL/GenBank/DDBJ databases">
        <title>Draft Genome sequence of Roseomonas sp. strain M3.</title>
        <authorList>
            <person name="Subhash Y."/>
            <person name="Lee S."/>
        </authorList>
    </citation>
    <scope>NUCLEOTIDE SEQUENCE [LARGE SCALE GENOMIC DNA]</scope>
    <source>
        <strain evidence="6 7">M3</strain>
    </source>
</reference>
<dbReference type="PROSITE" id="PS01081">
    <property type="entry name" value="HTH_TETR_1"/>
    <property type="match status" value="1"/>
</dbReference>
<dbReference type="OrthoDB" id="9795242at2"/>
<dbReference type="Gene3D" id="1.10.357.10">
    <property type="entry name" value="Tetracycline Repressor, domain 2"/>
    <property type="match status" value="1"/>
</dbReference>
<evidence type="ECO:0000256" key="1">
    <source>
        <dbReference type="ARBA" id="ARBA00023015"/>
    </source>
</evidence>
<dbReference type="SUPFAM" id="SSF46689">
    <property type="entry name" value="Homeodomain-like"/>
    <property type="match status" value="1"/>
</dbReference>
<dbReference type="EMBL" id="MLCO01000044">
    <property type="protein sequence ID" value="ONG56361.1"/>
    <property type="molecule type" value="Genomic_DNA"/>
</dbReference>
<dbReference type="GO" id="GO:0003677">
    <property type="term" value="F:DNA binding"/>
    <property type="evidence" value="ECO:0007669"/>
    <property type="project" value="UniProtKB-UniRule"/>
</dbReference>